<feature type="region of interest" description="Disordered" evidence="1">
    <location>
        <begin position="20"/>
        <end position="39"/>
    </location>
</feature>
<evidence type="ECO:0000313" key="3">
    <source>
        <dbReference type="EMBL" id="BAF87067.1"/>
    </source>
</evidence>
<dbReference type="SUPFAM" id="SSF52218">
    <property type="entry name" value="Flavoproteins"/>
    <property type="match status" value="1"/>
</dbReference>
<evidence type="ECO:0000313" key="4">
    <source>
        <dbReference type="Proteomes" id="UP000000270"/>
    </source>
</evidence>
<proteinExistence type="predicted"/>
<dbReference type="STRING" id="438753.AZC_1069"/>
<dbReference type="PANTHER" id="PTHR30543">
    <property type="entry name" value="CHROMATE REDUCTASE"/>
    <property type="match status" value="1"/>
</dbReference>
<protein>
    <submittedName>
        <fullName evidence="3">Putative flavoprotein</fullName>
    </submittedName>
</protein>
<dbReference type="InterPro" id="IPR050712">
    <property type="entry name" value="NAD(P)H-dep_reductase"/>
</dbReference>
<reference evidence="3 4" key="1">
    <citation type="journal article" date="2007" name="Appl. Environ. Microbiol.">
        <title>Rhizobial factors required for stem nodule maturation and maintenance in Sesbania rostrata-Azorhizobium caulinodans ORS571 symbiosis.</title>
        <authorList>
            <person name="Suzuki S."/>
            <person name="Aono T."/>
            <person name="Lee KB."/>
            <person name="Suzuki T."/>
            <person name="Liu CT."/>
            <person name="Miwa H."/>
            <person name="Wakao S."/>
            <person name="Iki T."/>
            <person name="Oyaizu H."/>
        </authorList>
    </citation>
    <scope>NUCLEOTIDE SEQUENCE [LARGE SCALE GENOMIC DNA]</scope>
    <source>
        <strain evidence="4">ATCC 43989 / DSM 5975 / JCM 20966 / LMG 6465 / NBRC 14845 / NCIMB 13405 / ORS 571</strain>
    </source>
</reference>
<dbReference type="InterPro" id="IPR029039">
    <property type="entry name" value="Flavoprotein-like_sf"/>
</dbReference>
<dbReference type="Pfam" id="PF03358">
    <property type="entry name" value="FMN_red"/>
    <property type="match status" value="1"/>
</dbReference>
<accession>A8HQW2</accession>
<dbReference type="KEGG" id="azc:AZC_1069"/>
<dbReference type="EMBL" id="AP009384">
    <property type="protein sequence ID" value="BAF87067.1"/>
    <property type="molecule type" value="Genomic_DNA"/>
</dbReference>
<dbReference type="eggNOG" id="COG0431">
    <property type="taxonomic scope" value="Bacteria"/>
</dbReference>
<dbReference type="GO" id="GO:0005829">
    <property type="term" value="C:cytosol"/>
    <property type="evidence" value="ECO:0007669"/>
    <property type="project" value="TreeGrafter"/>
</dbReference>
<dbReference type="GO" id="GO:0016491">
    <property type="term" value="F:oxidoreductase activity"/>
    <property type="evidence" value="ECO:0007669"/>
    <property type="project" value="InterPro"/>
</dbReference>
<keyword evidence="4" id="KW-1185">Reference proteome</keyword>
<reference evidence="3 4" key="6">
    <citation type="journal article" date="2011" name="Appl. Environ. Microbiol.">
        <title>Involvement of the azorhizobial chromosome partition gene (parA) in the onset of bacteroid differentiation during Sesbania rostrata stem nodule development.</title>
        <authorList>
            <person name="Liu CT."/>
            <person name="Lee KB."/>
            <person name="Wang YS."/>
            <person name="Peng MH."/>
            <person name="Lee KT."/>
            <person name="Suzuki S."/>
            <person name="Suzuki T."/>
            <person name="Oyaizu H."/>
        </authorList>
    </citation>
    <scope>NUCLEOTIDE SEQUENCE [LARGE SCALE GENOMIC DNA]</scope>
    <source>
        <strain evidence="4">ATCC 43989 / DSM 5975 / JCM 20966 / LMG 6465 / NBRC 14845 / NCIMB 13405 / ORS 571</strain>
    </source>
</reference>
<sequence>MNDGKAQAWSWFSTGPALAWSDGEGTRHPARRPPPEPSHRRNIMANWAVWVGSVRKGSYNAAIARALAELAPAGTSIDILPSVAQFPIYDADLQAEGFPAVVEDTGARIAKADGLIIVTPEYNYSVPGGLKNAIDWVSRLPGKPVAGKPVLIQSASQGVLGGARAQYHLRQILVFLDGRVFNVPEVMVGKVQTLVEDGSLTDAGTRDFIAGQLKAFSAFAESFKK</sequence>
<reference evidence="3 4" key="5">
    <citation type="journal article" date="2010" name="Appl. Environ. Microbiol.">
        <title>phrR-like gene praR of Azorhizobium caulinodans ORS571 is essential for symbiosis with Sesbania rostrata and is involved in expression of reb genes.</title>
        <authorList>
            <person name="Akiba N."/>
            <person name="Aono T."/>
            <person name="Toyazaki H."/>
            <person name="Sato S."/>
            <person name="Oyaizu H."/>
        </authorList>
    </citation>
    <scope>NUCLEOTIDE SEQUENCE [LARGE SCALE GENOMIC DNA]</scope>
    <source>
        <strain evidence="4">ATCC 43989 / DSM 5975 / JCM 20966 / LMG 6465 / NBRC 14845 / NCIMB 13405 / ORS 571</strain>
    </source>
</reference>
<reference evidence="3 4" key="3">
    <citation type="journal article" date="2008" name="BMC Genomics">
        <title>The genome of the versatile nitrogen fixer Azorhizobium caulinodans ORS571.</title>
        <authorList>
            <person name="Lee KB."/>
            <person name="Backer P.D."/>
            <person name="Aono T."/>
            <person name="Liu CT."/>
            <person name="Suzuki S."/>
            <person name="Suzuki T."/>
            <person name="Kaneko T."/>
            <person name="Yamada M."/>
            <person name="Tabata S."/>
            <person name="Kupfer D.M."/>
            <person name="Najar F.Z."/>
            <person name="Wiley G.B."/>
            <person name="Roe B."/>
            <person name="Binnewies T.T."/>
            <person name="Ussery D.W."/>
            <person name="D'Haeze W."/>
            <person name="Herder J.D."/>
            <person name="Gevers D."/>
            <person name="Vereecke D."/>
            <person name="Holsters M."/>
            <person name="Oyaizu H."/>
        </authorList>
    </citation>
    <scope>NUCLEOTIDE SEQUENCE [LARGE SCALE GENOMIC DNA]</scope>
    <source>
        <strain evidence="4">ATCC 43989 / DSM 5975 / JCM 20966 / LMG 6465 / NBRC 14845 / NCIMB 13405 / ORS 571</strain>
    </source>
</reference>
<dbReference type="AlphaFoldDB" id="A8HQW2"/>
<dbReference type="InterPro" id="IPR005025">
    <property type="entry name" value="FMN_Rdtase-like_dom"/>
</dbReference>
<gene>
    <name evidence="3" type="ordered locus">AZC_1069</name>
</gene>
<feature type="domain" description="NADPH-dependent FMN reductase-like" evidence="2">
    <location>
        <begin position="48"/>
        <end position="191"/>
    </location>
</feature>
<organism evidence="3 4">
    <name type="scientific">Azorhizobium caulinodans (strain ATCC 43989 / DSM 5975 / JCM 20966 / LMG 6465 / NBRC 14845 / NCIMB 13405 / ORS 571)</name>
    <dbReference type="NCBI Taxonomy" id="438753"/>
    <lineage>
        <taxon>Bacteria</taxon>
        <taxon>Pseudomonadati</taxon>
        <taxon>Pseudomonadota</taxon>
        <taxon>Alphaproteobacteria</taxon>
        <taxon>Hyphomicrobiales</taxon>
        <taxon>Xanthobacteraceae</taxon>
        <taxon>Azorhizobium</taxon>
    </lineage>
</organism>
<dbReference type="PANTHER" id="PTHR30543:SF21">
    <property type="entry name" value="NAD(P)H-DEPENDENT FMN REDUCTASE LOT6"/>
    <property type="match status" value="1"/>
</dbReference>
<dbReference type="Proteomes" id="UP000000270">
    <property type="component" value="Chromosome"/>
</dbReference>
<dbReference type="HOGENOM" id="CLU_055322_4_2_5"/>
<evidence type="ECO:0000256" key="1">
    <source>
        <dbReference type="SAM" id="MobiDB-lite"/>
    </source>
</evidence>
<dbReference type="GO" id="GO:0010181">
    <property type="term" value="F:FMN binding"/>
    <property type="evidence" value="ECO:0007669"/>
    <property type="project" value="TreeGrafter"/>
</dbReference>
<evidence type="ECO:0000259" key="2">
    <source>
        <dbReference type="Pfam" id="PF03358"/>
    </source>
</evidence>
<reference evidence="4" key="2">
    <citation type="submission" date="2007-04" db="EMBL/GenBank/DDBJ databases">
        <title>Complete genome sequence of the nitrogen-fixing bacterium Azorhizobium caulinodans ORS571.</title>
        <authorList>
            <person name="Lee K.B."/>
            <person name="Backer P.D."/>
            <person name="Aono T."/>
            <person name="Liu C.T."/>
            <person name="Suzuki S."/>
            <person name="Suzuki T."/>
            <person name="Kaneko T."/>
            <person name="Yamada M."/>
            <person name="Tabata S."/>
            <person name="Kupfer D.M."/>
            <person name="Najar F.Z."/>
            <person name="Wiley G.B."/>
            <person name="Roe B."/>
            <person name="Binnewies T."/>
            <person name="Ussery D."/>
            <person name="Vereecke D."/>
            <person name="Gevers D."/>
            <person name="Holsters M."/>
            <person name="Oyaizu H."/>
        </authorList>
    </citation>
    <scope>NUCLEOTIDE SEQUENCE [LARGE SCALE GENOMIC DNA]</scope>
    <source>
        <strain evidence="4">ATCC 43989 / DSM 5975 / JCM 20966 / LMG 6465 / NBRC 14845 / NCIMB 13405 / ORS 571</strain>
    </source>
</reference>
<dbReference type="Gene3D" id="3.40.50.360">
    <property type="match status" value="1"/>
</dbReference>
<name>A8HQW2_AZOC5</name>
<reference evidence="3 4" key="4">
    <citation type="journal article" date="2009" name="Appl. Environ. Microbiol.">
        <title>Comparative genome-wide transcriptional profiling of Azorhizobium caulinodans ORS571 grown under free-living and symbiotic conditions.</title>
        <authorList>
            <person name="Tsukada S."/>
            <person name="Aono T."/>
            <person name="Akiba N."/>
            <person name="Lee KB."/>
            <person name="Liu CT."/>
            <person name="Toyazaki H."/>
            <person name="Oyaizu H."/>
        </authorList>
    </citation>
    <scope>NUCLEOTIDE SEQUENCE [LARGE SCALE GENOMIC DNA]</scope>
    <source>
        <strain evidence="4">ATCC 43989 / DSM 5975 / JCM 20966 / LMG 6465 / NBRC 14845 / NCIMB 13405 / ORS 571</strain>
    </source>
</reference>